<name>A0AAD2CQD5_9STRA</name>
<dbReference type="PANTHER" id="PTHR12242:SF1">
    <property type="entry name" value="MYND-TYPE DOMAIN-CONTAINING PROTEIN"/>
    <property type="match status" value="1"/>
</dbReference>
<keyword evidence="1" id="KW-0472">Membrane</keyword>
<keyword evidence="1" id="KW-1133">Transmembrane helix</keyword>
<dbReference type="AlphaFoldDB" id="A0AAD2CQD5"/>
<sequence>MQSPNNANANANPSAKLPLSAAPPYHSILVLTAVSVFSLLTMPTLKDIDQVATIESLTTPLLPTYISPFGIGVIRFIFATFTLGIMIARILGPGMEINPTPSTKSQLKPWKLVLKGWKSITTFTWWSFLLLGLSFLALASISFLDAYDKRVPQWLLRFALLSFEISAPTGFLVSTVVKYALWPQSLKNKGPQGTNMFRSFFGLVTHNANVIMISIELCLLGGTPVCLEHMAVSPTIGVAYVLFTWFMMYRWVPHEKGPKFVYFFLDTTLGKDATIALLALVVVLFGFYLLFAILCKYILNSNAGSQEERSLLGNDAIVPRLLLVFGLSKLVCRFRN</sequence>
<evidence type="ECO:0000313" key="3">
    <source>
        <dbReference type="Proteomes" id="UP001295423"/>
    </source>
</evidence>
<organism evidence="2 3">
    <name type="scientific">Cylindrotheca closterium</name>
    <dbReference type="NCBI Taxonomy" id="2856"/>
    <lineage>
        <taxon>Eukaryota</taxon>
        <taxon>Sar</taxon>
        <taxon>Stramenopiles</taxon>
        <taxon>Ochrophyta</taxon>
        <taxon>Bacillariophyta</taxon>
        <taxon>Bacillariophyceae</taxon>
        <taxon>Bacillariophycidae</taxon>
        <taxon>Bacillariales</taxon>
        <taxon>Bacillariaceae</taxon>
        <taxon>Cylindrotheca</taxon>
    </lineage>
</organism>
<dbReference type="PANTHER" id="PTHR12242">
    <property type="entry name" value="OS02G0130600 PROTEIN-RELATED"/>
    <property type="match status" value="1"/>
</dbReference>
<proteinExistence type="predicted"/>
<gene>
    <name evidence="2" type="ORF">CYCCA115_LOCUS6452</name>
</gene>
<protein>
    <submittedName>
        <fullName evidence="2">Uncharacterized protein</fullName>
    </submittedName>
</protein>
<feature type="transmembrane region" description="Helical" evidence="1">
    <location>
        <begin position="123"/>
        <end position="146"/>
    </location>
</feature>
<evidence type="ECO:0000256" key="1">
    <source>
        <dbReference type="SAM" id="Phobius"/>
    </source>
</evidence>
<evidence type="ECO:0000313" key="2">
    <source>
        <dbReference type="EMBL" id="CAJ1939149.1"/>
    </source>
</evidence>
<comment type="caution">
    <text evidence="2">The sequence shown here is derived from an EMBL/GenBank/DDBJ whole genome shotgun (WGS) entry which is preliminary data.</text>
</comment>
<reference evidence="2" key="1">
    <citation type="submission" date="2023-08" db="EMBL/GenBank/DDBJ databases">
        <authorList>
            <person name="Audoor S."/>
            <person name="Bilcke G."/>
        </authorList>
    </citation>
    <scope>NUCLEOTIDE SEQUENCE</scope>
</reference>
<dbReference type="EMBL" id="CAKOGP040000779">
    <property type="protein sequence ID" value="CAJ1939149.1"/>
    <property type="molecule type" value="Genomic_DNA"/>
</dbReference>
<dbReference type="Proteomes" id="UP001295423">
    <property type="component" value="Unassembled WGS sequence"/>
</dbReference>
<feature type="transmembrane region" description="Helical" evidence="1">
    <location>
        <begin position="158"/>
        <end position="180"/>
    </location>
</feature>
<feature type="transmembrane region" description="Helical" evidence="1">
    <location>
        <begin position="200"/>
        <end position="220"/>
    </location>
</feature>
<keyword evidence="3" id="KW-1185">Reference proteome</keyword>
<feature type="transmembrane region" description="Helical" evidence="1">
    <location>
        <begin position="232"/>
        <end position="253"/>
    </location>
</feature>
<dbReference type="GO" id="GO:0016020">
    <property type="term" value="C:membrane"/>
    <property type="evidence" value="ECO:0007669"/>
    <property type="project" value="TreeGrafter"/>
</dbReference>
<feature type="transmembrane region" description="Helical" evidence="1">
    <location>
        <begin position="66"/>
        <end position="91"/>
    </location>
</feature>
<accession>A0AAD2CQD5</accession>
<feature type="transmembrane region" description="Helical" evidence="1">
    <location>
        <begin position="273"/>
        <end position="299"/>
    </location>
</feature>
<keyword evidence="1" id="KW-0812">Transmembrane</keyword>